<feature type="domain" description="Glycine cleavage system P-protein N-terminal" evidence="7">
    <location>
        <begin position="53"/>
        <end position="311"/>
    </location>
</feature>
<reference evidence="9" key="1">
    <citation type="submission" date="2023-07" db="EMBL/GenBank/DDBJ databases">
        <title>Between Cages and Wild: Unraveling the Impact of Captivity on Animal Microbiomes and Antimicrobial Resistance.</title>
        <authorList>
            <person name="Schmartz G.P."/>
            <person name="Rehner J."/>
            <person name="Schuff M.J."/>
            <person name="Becker S.L."/>
            <person name="Kravczyk M."/>
            <person name="Gurevich A."/>
            <person name="Francke R."/>
            <person name="Mueller R."/>
            <person name="Keller V."/>
            <person name="Keller A."/>
        </authorList>
    </citation>
    <scope>NUCLEOTIDE SEQUENCE</scope>
    <source>
        <strain evidence="9">S39M_St_73</strain>
    </source>
</reference>
<evidence type="ECO:0000259" key="8">
    <source>
        <dbReference type="Pfam" id="PF21478"/>
    </source>
</evidence>
<dbReference type="Pfam" id="PF02347">
    <property type="entry name" value="GDC-P"/>
    <property type="match status" value="1"/>
</dbReference>
<keyword evidence="4" id="KW-0663">Pyridoxal phosphate</keyword>
<dbReference type="EC" id="1.4.4.2" evidence="3"/>
<dbReference type="SUPFAM" id="SSF53383">
    <property type="entry name" value="PLP-dependent transferases"/>
    <property type="match status" value="1"/>
</dbReference>
<dbReference type="InterPro" id="IPR020581">
    <property type="entry name" value="GDC_P"/>
</dbReference>
<dbReference type="GO" id="GO:0030170">
    <property type="term" value="F:pyridoxal phosphate binding"/>
    <property type="evidence" value="ECO:0007669"/>
    <property type="project" value="TreeGrafter"/>
</dbReference>
<organism evidence="9 10">
    <name type="scientific">Atopococcus tabaci</name>
    <dbReference type="NCBI Taxonomy" id="269774"/>
    <lineage>
        <taxon>Bacteria</taxon>
        <taxon>Bacillati</taxon>
        <taxon>Bacillota</taxon>
        <taxon>Bacilli</taxon>
        <taxon>Lactobacillales</taxon>
        <taxon>Carnobacteriaceae</taxon>
        <taxon>Atopococcus</taxon>
    </lineage>
</organism>
<feature type="domain" description="Glycine dehydrogenase C-terminal" evidence="8">
    <location>
        <begin position="358"/>
        <end position="459"/>
    </location>
</feature>
<comment type="cofactor">
    <cofactor evidence="1">
        <name>pyridoxal 5'-phosphate</name>
        <dbReference type="ChEBI" id="CHEBI:597326"/>
    </cofactor>
</comment>
<dbReference type="GO" id="GO:0019464">
    <property type="term" value="P:glycine decarboxylation via glycine cleavage system"/>
    <property type="evidence" value="ECO:0007669"/>
    <property type="project" value="TreeGrafter"/>
</dbReference>
<dbReference type="InterPro" id="IPR049315">
    <property type="entry name" value="GDC-P_N"/>
</dbReference>
<dbReference type="EMBL" id="JAUNQW010000011">
    <property type="protein sequence ID" value="MDO5457433.1"/>
    <property type="molecule type" value="Genomic_DNA"/>
</dbReference>
<evidence type="ECO:0000313" key="9">
    <source>
        <dbReference type="EMBL" id="MDO5457433.1"/>
    </source>
</evidence>
<protein>
    <recommendedName>
        <fullName evidence="3">glycine dehydrogenase (aminomethyl-transferring)</fullName>
        <ecNumber evidence="3">1.4.4.2</ecNumber>
    </recommendedName>
</protein>
<dbReference type="InterPro" id="IPR049316">
    <property type="entry name" value="GDC-P_C"/>
</dbReference>
<keyword evidence="10" id="KW-1185">Reference proteome</keyword>
<dbReference type="FunFam" id="3.40.640.10:FF:000224">
    <property type="entry name" value="Probable glycine dehydrogenase (decarboxylating) subunit 2"/>
    <property type="match status" value="1"/>
</dbReference>
<dbReference type="GO" id="GO:0005829">
    <property type="term" value="C:cytosol"/>
    <property type="evidence" value="ECO:0007669"/>
    <property type="project" value="TreeGrafter"/>
</dbReference>
<dbReference type="GO" id="GO:0004375">
    <property type="term" value="F:glycine dehydrogenase (decarboxylating) activity"/>
    <property type="evidence" value="ECO:0007669"/>
    <property type="project" value="UniProtKB-EC"/>
</dbReference>
<dbReference type="Gene3D" id="3.40.640.10">
    <property type="entry name" value="Type I PLP-dependent aspartate aminotransferase-like (Major domain)"/>
    <property type="match status" value="1"/>
</dbReference>
<evidence type="ECO:0000256" key="2">
    <source>
        <dbReference type="ARBA" id="ARBA00003788"/>
    </source>
</evidence>
<dbReference type="InterPro" id="IPR015421">
    <property type="entry name" value="PyrdxlP-dep_Trfase_major"/>
</dbReference>
<dbReference type="Gene3D" id="3.90.1150.10">
    <property type="entry name" value="Aspartate Aminotransferase, domain 1"/>
    <property type="match status" value="1"/>
</dbReference>
<comment type="caution">
    <text evidence="9">The sequence shown here is derived from an EMBL/GenBank/DDBJ whole genome shotgun (WGS) entry which is preliminary data.</text>
</comment>
<sequence>MMFTDYNTLIFDLSQEGHTAYDLPSLEIEEYDLSADLDNHLVREEAANLPEVSELQLIRHYTALSSRTFGIETGPYPLGSCTMKYNPKVNEDIAAMPGFANVHPLQSVESKQGALQVMYEMQEALKEVTGFDAVTLQPKAGAHGELTAILAFKKYFQEKGELEERKYIFVPDSAHGTNPATAAVAGFDIVEFPSNEKGMMDVEAVEAAIEQYGPETVAGVMITNPSTAGVFETYAKDIVELIHDAGGLAYYDGANLNAIMGITSPGLMGFDAAHMNLHKTMTGPHGGGGPGSGPIGVNDKLAPYLPAPMIQKEGDSYSLYDPEKSIGRVSGYYGNFGVNLRAYAYVRAMGADGLRRVSEDAVLNANYLRAELKDKYDMAFPGYCMNDFTMTLSRQAKEDDVTAKDVGKRMLDYGVHAPTTYFPLHVDECLQWEPTETESKQDLDYIIEVMLNIAEEIETDPEMVRKAPHNAPVTRLDEVLASRKPVLTYDREAIEAQYEVFKETHADLFEQEDQQSPGSAKA</sequence>
<evidence type="ECO:0000256" key="1">
    <source>
        <dbReference type="ARBA" id="ARBA00001933"/>
    </source>
</evidence>
<dbReference type="PANTHER" id="PTHR11773:SF1">
    <property type="entry name" value="GLYCINE DEHYDROGENASE (DECARBOXYLATING), MITOCHONDRIAL"/>
    <property type="match status" value="1"/>
</dbReference>
<name>A0AA43UCI2_9LACT</name>
<evidence type="ECO:0000313" key="10">
    <source>
        <dbReference type="Proteomes" id="UP001171751"/>
    </source>
</evidence>
<dbReference type="FunFam" id="3.90.1150.10:FF:000014">
    <property type="entry name" value="Probable glycine dehydrogenase (decarboxylating) subunit 2"/>
    <property type="match status" value="1"/>
</dbReference>
<dbReference type="AlphaFoldDB" id="A0AA43UCI2"/>
<accession>A0AA43UCI2</accession>
<dbReference type="Pfam" id="PF21478">
    <property type="entry name" value="GcvP2_C"/>
    <property type="match status" value="1"/>
</dbReference>
<gene>
    <name evidence="9" type="primary">gcvPB</name>
    <name evidence="9" type="ORF">Q4F26_03725</name>
</gene>
<evidence type="ECO:0000256" key="4">
    <source>
        <dbReference type="ARBA" id="ARBA00022898"/>
    </source>
</evidence>
<dbReference type="Gene3D" id="6.20.440.10">
    <property type="match status" value="1"/>
</dbReference>
<evidence type="ECO:0000256" key="5">
    <source>
        <dbReference type="ARBA" id="ARBA00023002"/>
    </source>
</evidence>
<dbReference type="GO" id="GO:0016594">
    <property type="term" value="F:glycine binding"/>
    <property type="evidence" value="ECO:0007669"/>
    <property type="project" value="TreeGrafter"/>
</dbReference>
<evidence type="ECO:0000256" key="6">
    <source>
        <dbReference type="ARBA" id="ARBA00049026"/>
    </source>
</evidence>
<dbReference type="Proteomes" id="UP001171751">
    <property type="component" value="Unassembled WGS sequence"/>
</dbReference>
<comment type="function">
    <text evidence="2">The glycine cleavage system catalyzes the degradation of glycine. The P protein binds the alpha-amino group of glycine through its pyridoxal phosphate cofactor; CO(2) is released and the remaining methylamine moiety is then transferred to the lipoamide cofactor of the H protein.</text>
</comment>
<dbReference type="GO" id="GO:0005960">
    <property type="term" value="C:glycine cleavage complex"/>
    <property type="evidence" value="ECO:0007669"/>
    <property type="project" value="TreeGrafter"/>
</dbReference>
<comment type="catalytic activity">
    <reaction evidence="6">
        <text>N(6)-[(R)-lipoyl]-L-lysyl-[glycine-cleavage complex H protein] + glycine + H(+) = N(6)-[(R)-S(8)-aminomethyldihydrolipoyl]-L-lysyl-[glycine-cleavage complex H protein] + CO2</text>
        <dbReference type="Rhea" id="RHEA:24304"/>
        <dbReference type="Rhea" id="RHEA-COMP:10494"/>
        <dbReference type="Rhea" id="RHEA-COMP:10495"/>
        <dbReference type="ChEBI" id="CHEBI:15378"/>
        <dbReference type="ChEBI" id="CHEBI:16526"/>
        <dbReference type="ChEBI" id="CHEBI:57305"/>
        <dbReference type="ChEBI" id="CHEBI:83099"/>
        <dbReference type="ChEBI" id="CHEBI:83143"/>
        <dbReference type="EC" id="1.4.4.2"/>
    </reaction>
</comment>
<evidence type="ECO:0000259" key="7">
    <source>
        <dbReference type="Pfam" id="PF02347"/>
    </source>
</evidence>
<dbReference type="InterPro" id="IPR015422">
    <property type="entry name" value="PyrdxlP-dep_Trfase_small"/>
</dbReference>
<evidence type="ECO:0000256" key="3">
    <source>
        <dbReference type="ARBA" id="ARBA00012134"/>
    </source>
</evidence>
<proteinExistence type="predicted"/>
<dbReference type="InterPro" id="IPR015424">
    <property type="entry name" value="PyrdxlP-dep_Trfase"/>
</dbReference>
<keyword evidence="5 9" id="KW-0560">Oxidoreductase</keyword>
<dbReference type="PANTHER" id="PTHR11773">
    <property type="entry name" value="GLYCINE DEHYDROGENASE, DECARBOXYLATING"/>
    <property type="match status" value="1"/>
</dbReference>
<dbReference type="NCBIfam" id="NF003346">
    <property type="entry name" value="PRK04366.1"/>
    <property type="match status" value="1"/>
</dbReference>